<dbReference type="EMBL" id="CAJHUC010000305">
    <property type="protein sequence ID" value="CAD7695084.1"/>
    <property type="molecule type" value="Genomic_DNA"/>
</dbReference>
<dbReference type="InterPro" id="IPR000210">
    <property type="entry name" value="BTB/POZ_dom"/>
</dbReference>
<protein>
    <recommendedName>
        <fullName evidence="6">BTB domain-containing protein</fullName>
    </recommendedName>
</protein>
<dbReference type="Gene3D" id="3.30.710.10">
    <property type="entry name" value="Potassium Channel Kv1.1, Chain A"/>
    <property type="match status" value="1"/>
</dbReference>
<organism evidence="4 5">
    <name type="scientific">Ostreobium quekettii</name>
    <dbReference type="NCBI Taxonomy" id="121088"/>
    <lineage>
        <taxon>Eukaryota</taxon>
        <taxon>Viridiplantae</taxon>
        <taxon>Chlorophyta</taxon>
        <taxon>core chlorophytes</taxon>
        <taxon>Ulvophyceae</taxon>
        <taxon>TCBD clade</taxon>
        <taxon>Bryopsidales</taxon>
        <taxon>Ostreobineae</taxon>
        <taxon>Ostreobiaceae</taxon>
        <taxon>Ostreobium</taxon>
    </lineage>
</organism>
<dbReference type="Pfam" id="PF00622">
    <property type="entry name" value="SPRY"/>
    <property type="match status" value="1"/>
</dbReference>
<dbReference type="Proteomes" id="UP000708148">
    <property type="component" value="Unassembled WGS sequence"/>
</dbReference>
<keyword evidence="5" id="KW-1185">Reference proteome</keyword>
<comment type="pathway">
    <text evidence="1">Protein modification; protein ubiquitination.</text>
</comment>
<dbReference type="PROSITE" id="PS50188">
    <property type="entry name" value="B302_SPRY"/>
    <property type="match status" value="1"/>
</dbReference>
<evidence type="ECO:0000259" key="3">
    <source>
        <dbReference type="PROSITE" id="PS50188"/>
    </source>
</evidence>
<evidence type="ECO:0000256" key="1">
    <source>
        <dbReference type="ARBA" id="ARBA00004906"/>
    </source>
</evidence>
<gene>
    <name evidence="4" type="ORF">OSTQU699_LOCUS445</name>
</gene>
<evidence type="ECO:0000313" key="5">
    <source>
        <dbReference type="Proteomes" id="UP000708148"/>
    </source>
</evidence>
<dbReference type="InterPro" id="IPR051481">
    <property type="entry name" value="BTB-POZ/Galectin-3-binding"/>
</dbReference>
<dbReference type="CDD" id="cd11709">
    <property type="entry name" value="SPRY"/>
    <property type="match status" value="1"/>
</dbReference>
<dbReference type="InterPro" id="IPR013320">
    <property type="entry name" value="ConA-like_dom_sf"/>
</dbReference>
<sequence length="489" mass="55061">MTEYRDAVDIDEQRKLLLDVARLRDRPDFHDVTFVCQDGVRVRANRALLAARCEFFDRLLYGDLREAKEAVINLRSVSSSSLGLVLDYLHTCSVSSLGTDSVAHVEAYDLARQYDLPGLQRLIVDFLVRRARDGANVGALISTALQLRATDVAETMLPVLSSGLEEGKIAFDGFSVDALIFCLMHPRLRIGRPSEFLIFRMVLHWAVKNYADEGGEGGRAGSLGVAGSPKTEREQQRHALVSQADASRLRAVLQQNGASKMEEWTRVLMGVRFECIPTDVLQTHIEPLELVPMDSLLHAYRTQASQFSRVALRSTLWDYSCRGSGVRIEQDVCEFRCSKHQGARTRFHFTSGVHSWELHIAQYCDLVWVGVVDETVNMEEWLGKQSGGWMFGSNGSLCHATMQDNGPYTQKYGAPFREDHVVTVKLDMNRRELGFGVNGEDFGVAFTNLPDRVYPAVSCRHPGQLRLCFGEEIWTLLDSQSQMHMDFFQ</sequence>
<dbReference type="OrthoDB" id="6359816at2759"/>
<dbReference type="AlphaFoldDB" id="A0A8S1INB3"/>
<dbReference type="SMART" id="SM00225">
    <property type="entry name" value="BTB"/>
    <property type="match status" value="1"/>
</dbReference>
<dbReference type="InterPro" id="IPR043136">
    <property type="entry name" value="B30.2/SPRY_sf"/>
</dbReference>
<dbReference type="SMART" id="SM00449">
    <property type="entry name" value="SPRY"/>
    <property type="match status" value="1"/>
</dbReference>
<evidence type="ECO:0000313" key="4">
    <source>
        <dbReference type="EMBL" id="CAD7695084.1"/>
    </source>
</evidence>
<dbReference type="PROSITE" id="PS50097">
    <property type="entry name" value="BTB"/>
    <property type="match status" value="1"/>
</dbReference>
<dbReference type="InterPro" id="IPR011333">
    <property type="entry name" value="SKP1/BTB/POZ_sf"/>
</dbReference>
<dbReference type="PANTHER" id="PTHR24410:SF23">
    <property type="entry name" value="BTB DOMAIN-CONTAINING PROTEIN-RELATED"/>
    <property type="match status" value="1"/>
</dbReference>
<feature type="domain" description="B30.2/SPRY" evidence="3">
    <location>
        <begin position="295"/>
        <end position="474"/>
    </location>
</feature>
<evidence type="ECO:0000259" key="2">
    <source>
        <dbReference type="PROSITE" id="PS50097"/>
    </source>
</evidence>
<dbReference type="PANTHER" id="PTHR24410">
    <property type="entry name" value="HL07962P-RELATED"/>
    <property type="match status" value="1"/>
</dbReference>
<dbReference type="SUPFAM" id="SSF49899">
    <property type="entry name" value="Concanavalin A-like lectins/glucanases"/>
    <property type="match status" value="1"/>
</dbReference>
<evidence type="ECO:0008006" key="6">
    <source>
        <dbReference type="Google" id="ProtNLM"/>
    </source>
</evidence>
<feature type="domain" description="BTB" evidence="2">
    <location>
        <begin position="30"/>
        <end position="91"/>
    </location>
</feature>
<dbReference type="SUPFAM" id="SSF54695">
    <property type="entry name" value="POZ domain"/>
    <property type="match status" value="1"/>
</dbReference>
<comment type="caution">
    <text evidence="4">The sequence shown here is derived from an EMBL/GenBank/DDBJ whole genome shotgun (WGS) entry which is preliminary data.</text>
</comment>
<proteinExistence type="predicted"/>
<dbReference type="InterPro" id="IPR003877">
    <property type="entry name" value="SPRY_dom"/>
</dbReference>
<dbReference type="InterPro" id="IPR001870">
    <property type="entry name" value="B30.2/SPRY"/>
</dbReference>
<reference evidence="4" key="1">
    <citation type="submission" date="2020-12" db="EMBL/GenBank/DDBJ databases">
        <authorList>
            <person name="Iha C."/>
        </authorList>
    </citation>
    <scope>NUCLEOTIDE SEQUENCE</scope>
</reference>
<accession>A0A8S1INB3</accession>
<dbReference type="Pfam" id="PF00651">
    <property type="entry name" value="BTB"/>
    <property type="match status" value="1"/>
</dbReference>
<dbReference type="Gene3D" id="2.60.120.920">
    <property type="match status" value="1"/>
</dbReference>
<name>A0A8S1INB3_9CHLO</name>